<dbReference type="STRING" id="862515.HMPREF0658_2021"/>
<comment type="caution">
    <text evidence="8">The sequence shown here is derived from an EMBL/GenBank/DDBJ whole genome shotgun (WGS) entry which is preliminary data.</text>
</comment>
<dbReference type="PANTHER" id="PTHR12815">
    <property type="entry name" value="SORTING AND ASSEMBLY MACHINERY SAMM50 PROTEIN FAMILY MEMBER"/>
    <property type="match status" value="1"/>
</dbReference>
<dbReference type="RefSeq" id="WP_006950375.1">
    <property type="nucleotide sequence ID" value="NZ_GL397214.1"/>
</dbReference>
<evidence type="ECO:0000256" key="3">
    <source>
        <dbReference type="ARBA" id="ARBA00022729"/>
    </source>
</evidence>
<organism evidence="8 9">
    <name type="scientific">Hoylesella marshii DSM 16973 = JCM 13450</name>
    <dbReference type="NCBI Taxonomy" id="862515"/>
    <lineage>
        <taxon>Bacteria</taxon>
        <taxon>Pseudomonadati</taxon>
        <taxon>Bacteroidota</taxon>
        <taxon>Bacteroidia</taxon>
        <taxon>Bacteroidales</taxon>
        <taxon>Prevotellaceae</taxon>
        <taxon>Hoylesella</taxon>
    </lineage>
</organism>
<keyword evidence="6" id="KW-1133">Transmembrane helix</keyword>
<dbReference type="Gene3D" id="2.40.160.50">
    <property type="entry name" value="membrane protein fhac: a member of the omp85/tpsb transporter family"/>
    <property type="match status" value="1"/>
</dbReference>
<dbReference type="eggNOG" id="COG0729">
    <property type="taxonomic scope" value="Bacteria"/>
</dbReference>
<dbReference type="Pfam" id="PF01103">
    <property type="entry name" value="Omp85"/>
    <property type="match status" value="1"/>
</dbReference>
<dbReference type="BioCyc" id="PMAR862515-HMP:GMOO-2049-MONOMER"/>
<reference evidence="8" key="1">
    <citation type="submission" date="2010-07" db="EMBL/GenBank/DDBJ databases">
        <authorList>
            <person name="Muzny D."/>
            <person name="Qin X."/>
            <person name="Deng J."/>
            <person name="Jiang H."/>
            <person name="Liu Y."/>
            <person name="Qu J."/>
            <person name="Song X.-Z."/>
            <person name="Zhang L."/>
            <person name="Thornton R."/>
            <person name="Coyle M."/>
            <person name="Francisco L."/>
            <person name="Jackson L."/>
            <person name="Javaid M."/>
            <person name="Korchina V."/>
            <person name="Kovar C."/>
            <person name="Mata R."/>
            <person name="Mathew T."/>
            <person name="Ngo R."/>
            <person name="Nguyen L."/>
            <person name="Nguyen N."/>
            <person name="Okwuonu G."/>
            <person name="Ongeri F."/>
            <person name="Pham C."/>
            <person name="Simmons D."/>
            <person name="Wilczek-Boney K."/>
            <person name="Hale W."/>
            <person name="Jakkamsetti A."/>
            <person name="Pham P."/>
            <person name="Ruth R."/>
            <person name="San Lucas F."/>
            <person name="Warren J."/>
            <person name="Zhang J."/>
            <person name="Zhao Z."/>
            <person name="Zhou C."/>
            <person name="Zhu D."/>
            <person name="Lee S."/>
            <person name="Bess C."/>
            <person name="Blankenburg K."/>
            <person name="Forbes L."/>
            <person name="Fu Q."/>
            <person name="Gubbala S."/>
            <person name="Hirani K."/>
            <person name="Jayaseelan J.C."/>
            <person name="Lara F."/>
            <person name="Munidasa M."/>
            <person name="Palculict T."/>
            <person name="Patil S."/>
            <person name="Pu L.-L."/>
            <person name="Saada N."/>
            <person name="Tang L."/>
            <person name="Weissenberger G."/>
            <person name="Zhu Y."/>
            <person name="Hemphill L."/>
            <person name="Shang Y."/>
            <person name="Youmans B."/>
            <person name="Ayvaz T."/>
            <person name="Ross M."/>
            <person name="Santibanez J."/>
            <person name="Aqrawi P."/>
            <person name="Gross S."/>
            <person name="Joshi V."/>
            <person name="Fowler G."/>
            <person name="Nazareth L."/>
            <person name="Reid J."/>
            <person name="Worley K."/>
            <person name="Petrosino J."/>
            <person name="Highlander S."/>
            <person name="Gibbs R."/>
        </authorList>
    </citation>
    <scope>NUCLEOTIDE SEQUENCE [LARGE SCALE GENOMIC DNA]</scope>
    <source>
        <strain evidence="8">DSM 16973</strain>
    </source>
</reference>
<keyword evidence="3" id="KW-0732">Signal</keyword>
<keyword evidence="2 6" id="KW-0812">Transmembrane</keyword>
<accession>E0NV16</accession>
<proteinExistence type="predicted"/>
<evidence type="ECO:0000256" key="6">
    <source>
        <dbReference type="SAM" id="Phobius"/>
    </source>
</evidence>
<dbReference type="InterPro" id="IPR000184">
    <property type="entry name" value="Bac_surfAg_D15"/>
</dbReference>
<protein>
    <submittedName>
        <fullName evidence="8">Outer membrane protein, OMP85 family</fullName>
    </submittedName>
</protein>
<evidence type="ECO:0000256" key="5">
    <source>
        <dbReference type="ARBA" id="ARBA00023237"/>
    </source>
</evidence>
<evidence type="ECO:0000313" key="9">
    <source>
        <dbReference type="Proteomes" id="UP000004394"/>
    </source>
</evidence>
<feature type="domain" description="Bacterial surface antigen (D15)" evidence="7">
    <location>
        <begin position="587"/>
        <end position="744"/>
    </location>
</feature>
<evidence type="ECO:0000259" key="7">
    <source>
        <dbReference type="Pfam" id="PF01103"/>
    </source>
</evidence>
<evidence type="ECO:0000256" key="2">
    <source>
        <dbReference type="ARBA" id="ARBA00022692"/>
    </source>
</evidence>
<keyword evidence="9" id="KW-1185">Reference proteome</keyword>
<dbReference type="GO" id="GO:0019867">
    <property type="term" value="C:outer membrane"/>
    <property type="evidence" value="ECO:0007669"/>
    <property type="project" value="InterPro"/>
</dbReference>
<evidence type="ECO:0000313" key="8">
    <source>
        <dbReference type="EMBL" id="EFM01014.1"/>
    </source>
</evidence>
<dbReference type="HOGENOM" id="CLU_010929_0_0_10"/>
<dbReference type="InterPro" id="IPR039910">
    <property type="entry name" value="D15-like"/>
</dbReference>
<keyword evidence="4 6" id="KW-0472">Membrane</keyword>
<comment type="subcellular location">
    <subcellularLocation>
        <location evidence="1">Membrane</location>
    </subcellularLocation>
</comment>
<dbReference type="Proteomes" id="UP000004394">
    <property type="component" value="Unassembled WGS sequence"/>
</dbReference>
<dbReference type="PANTHER" id="PTHR12815:SF47">
    <property type="entry name" value="TRANSLOCATION AND ASSEMBLY MODULE SUBUNIT TAMA"/>
    <property type="match status" value="1"/>
</dbReference>
<gene>
    <name evidence="8" type="ORF">HMPREF0658_2021</name>
</gene>
<dbReference type="EMBL" id="AEEI01000056">
    <property type="protein sequence ID" value="EFM01014.1"/>
    <property type="molecule type" value="Genomic_DNA"/>
</dbReference>
<sequence length="771" mass="88261">MKNNRFYIYYKVYPTLCCIAMLYLSACSSTRNIPEDDRLFVGLKKIEYRNYEKNRHAEQTQEEVEAALATAPNGALFGSSYYRTPFPVSLWIWNAFGKSRGMFAKWMTRSFGKPPVLMSWVNPALRASVAQSVLRNHGYFRGYVLYEEVPQQNPRKSKIGYTVDLGHLFTLDSIEYLNFPPVARHLLDSTSKEAIIKRGDAFEVASLDAERNRISTLFRNNGFYYYQPGYSSYLADTLMVPGRVQLHFQLAGGIPEIAKRKWYIGKIDLSLRKSFGEVLRDSTRRRDLTIHYNGRRPKLRARIFINNLKFHSGQLYSYDNYLQSANKLGSNSVFAMVDFQFTPRDSSQTCDTLDLALNCLLDKPYDFYVETNMKGKTSGYLGPELVVGFTKRNAFRGGEKLDINLKGSYDWQIGRRNDGAKSGLHSYSYGGDASLELPRLLLPFFHKRTFYTTPSTVLKASTEVINRAVYFKRHIVAGQLTYNFQPNPVSLHEVSPLILQYEFMTSRSAEYIRLEQNNPYLKVSMADQLIPKMRYAYTYTSPANYANPIRWEAMVSESANLLSLGYIISGRKWATKNKRLFKNPYAQFVKIETALRKTWRVGARSQVVAYADAGIAWSYGNSSAVPYSEQFYVGGANSIRAFSVRSIGPGRYHTDNSRMAYLDHTGDIKFQANIEYRPRLFGNLYGAIFLDTGNVWALRNDGYRTQSTFKAKRLLADMALGTGLGLRYDLDFFVLRIDWGVGLHVPYKSGFYNMPSFKDSHSLHLAIGYPF</sequence>
<feature type="transmembrane region" description="Helical" evidence="6">
    <location>
        <begin position="7"/>
        <end position="26"/>
    </location>
</feature>
<evidence type="ECO:0000256" key="4">
    <source>
        <dbReference type="ARBA" id="ARBA00023136"/>
    </source>
</evidence>
<keyword evidence="5" id="KW-0998">Cell outer membrane</keyword>
<evidence type="ECO:0000256" key="1">
    <source>
        <dbReference type="ARBA" id="ARBA00004370"/>
    </source>
</evidence>
<dbReference type="AlphaFoldDB" id="E0NV16"/>
<name>E0NV16_9BACT</name>